<feature type="region of interest" description="Disordered" evidence="1">
    <location>
        <begin position="60"/>
        <end position="83"/>
    </location>
</feature>
<evidence type="ECO:0000313" key="3">
    <source>
        <dbReference type="Proteomes" id="UP000537592"/>
    </source>
</evidence>
<protein>
    <submittedName>
        <fullName evidence="2">Uncharacterized protein</fullName>
    </submittedName>
</protein>
<dbReference type="RefSeq" id="WP_183752863.1">
    <property type="nucleotide sequence ID" value="NZ_JACICC010000005.1"/>
</dbReference>
<dbReference type="EMBL" id="JACICC010000005">
    <property type="protein sequence ID" value="MBB3810103.1"/>
    <property type="molecule type" value="Genomic_DNA"/>
</dbReference>
<evidence type="ECO:0000256" key="1">
    <source>
        <dbReference type="SAM" id="MobiDB-lite"/>
    </source>
</evidence>
<dbReference type="AlphaFoldDB" id="A0A7W5Z4V3"/>
<organism evidence="2 3">
    <name type="scientific">Pseudochelatococcus contaminans</name>
    <dbReference type="NCBI Taxonomy" id="1538103"/>
    <lineage>
        <taxon>Bacteria</taxon>
        <taxon>Pseudomonadati</taxon>
        <taxon>Pseudomonadota</taxon>
        <taxon>Alphaproteobacteria</taxon>
        <taxon>Hyphomicrobiales</taxon>
        <taxon>Chelatococcaceae</taxon>
        <taxon>Pseudochelatococcus</taxon>
    </lineage>
</organism>
<gene>
    <name evidence="2" type="ORF">FHS81_002199</name>
</gene>
<dbReference type="Proteomes" id="UP000537592">
    <property type="component" value="Unassembled WGS sequence"/>
</dbReference>
<proteinExistence type="predicted"/>
<accession>A0A7W5Z4V3</accession>
<comment type="caution">
    <text evidence="2">The sequence shown here is derived from an EMBL/GenBank/DDBJ whole genome shotgun (WGS) entry which is preliminary data.</text>
</comment>
<keyword evidence="3" id="KW-1185">Reference proteome</keyword>
<name>A0A7W5Z4V3_9HYPH</name>
<reference evidence="2 3" key="1">
    <citation type="submission" date="2020-08" db="EMBL/GenBank/DDBJ databases">
        <title>Genomic Encyclopedia of Type Strains, Phase IV (KMG-IV): sequencing the most valuable type-strain genomes for metagenomic binning, comparative biology and taxonomic classification.</title>
        <authorList>
            <person name="Goeker M."/>
        </authorList>
    </citation>
    <scope>NUCLEOTIDE SEQUENCE [LARGE SCALE GENOMIC DNA]</scope>
    <source>
        <strain evidence="2 3">DSM 28760</strain>
    </source>
</reference>
<sequence>MTFAARLMVERGSIRDKSQDWGEYTFVSLPSPGDRIAADYDGAMHYLTVICVHHRPVHIHSDADQGGHTSPSAEVVAKWTSSD</sequence>
<evidence type="ECO:0000313" key="2">
    <source>
        <dbReference type="EMBL" id="MBB3810103.1"/>
    </source>
</evidence>